<feature type="coiled-coil region" evidence="1">
    <location>
        <begin position="83"/>
        <end position="144"/>
    </location>
</feature>
<dbReference type="EMBL" id="BK016111">
    <property type="protein sequence ID" value="DAF95879.1"/>
    <property type="molecule type" value="Genomic_DNA"/>
</dbReference>
<keyword evidence="1" id="KW-0175">Coiled coil</keyword>
<reference evidence="2" key="1">
    <citation type="journal article" date="2021" name="Proc. Natl. Acad. Sci. U.S.A.">
        <title>A Catalog of Tens of Thousands of Viruses from Human Metagenomes Reveals Hidden Associations with Chronic Diseases.</title>
        <authorList>
            <person name="Tisza M.J."/>
            <person name="Buck C.B."/>
        </authorList>
    </citation>
    <scope>NUCLEOTIDE SEQUENCE</scope>
    <source>
        <strain evidence="2">Ctzr51</strain>
    </source>
</reference>
<accession>A0A8S5UN30</accession>
<name>A0A8S5UN30_9CAUD</name>
<evidence type="ECO:0000313" key="2">
    <source>
        <dbReference type="EMBL" id="DAF95879.1"/>
    </source>
</evidence>
<proteinExistence type="predicted"/>
<evidence type="ECO:0000256" key="1">
    <source>
        <dbReference type="SAM" id="Coils"/>
    </source>
</evidence>
<protein>
    <submittedName>
        <fullName evidence="2">Minor structural protein</fullName>
    </submittedName>
</protein>
<sequence>MLTREILAANAQLSGLTEEQIKAIITLSENDENSVIAKKTGEIYGALDNDILTVSGIAKNGTEKTYDYAKRVMSAMKADAEAATGYKSQIDALTKEKARLEKAIADGAADAETAKALKQAKADLANITTQYNELNTKYTDIQEAHKKELFAIKIDSELQTAAGGIKFKAGLPEAVTRVILQQATEKIKGMNPEYIDDGKGGKILAFKDETGAIMRNPNNQLNPFGASDLLQKELKTMGVLDEGRQAGGGGTHGGTGGTGNQTVLDVSGAKSRNEAYEAITNHLLAQGLTIGSADFDAAMTQAWKDNNISSLPETA</sequence>
<organism evidence="2">
    <name type="scientific">Siphoviridae sp. ctzr51</name>
    <dbReference type="NCBI Taxonomy" id="2825751"/>
    <lineage>
        <taxon>Viruses</taxon>
        <taxon>Duplodnaviria</taxon>
        <taxon>Heunggongvirae</taxon>
        <taxon>Uroviricota</taxon>
        <taxon>Caudoviricetes</taxon>
    </lineage>
</organism>